<name>A0A444J5Z2_9BACT</name>
<dbReference type="AlphaFoldDB" id="A0A444J5Z2"/>
<organism evidence="1 2">
    <name type="scientific">Candidatus Electrothrix marina</name>
    <dbReference type="NCBI Taxonomy" id="1859130"/>
    <lineage>
        <taxon>Bacteria</taxon>
        <taxon>Pseudomonadati</taxon>
        <taxon>Thermodesulfobacteriota</taxon>
        <taxon>Desulfobulbia</taxon>
        <taxon>Desulfobulbales</taxon>
        <taxon>Desulfobulbaceae</taxon>
        <taxon>Candidatus Electrothrix</taxon>
    </lineage>
</organism>
<feature type="non-terminal residue" evidence="1">
    <location>
        <position position="1"/>
    </location>
</feature>
<evidence type="ECO:0000313" key="2">
    <source>
        <dbReference type="Proteomes" id="UP000286862"/>
    </source>
</evidence>
<dbReference type="Proteomes" id="UP000286862">
    <property type="component" value="Unassembled WGS sequence"/>
</dbReference>
<protein>
    <submittedName>
        <fullName evidence="1">Uncharacterized protein</fullName>
    </submittedName>
</protein>
<comment type="caution">
    <text evidence="1">The sequence shown here is derived from an EMBL/GenBank/DDBJ whole genome shotgun (WGS) entry which is preliminary data.</text>
</comment>
<sequence>LILEDIADDRSFDTWFEMLEPRLEELGVHVQLMVSDRAKALIKLAVVGLECDHNADIFHGLHDISKWMGSTLGRRKGTAKRQLDKCESNLEKAEKRGANKTIVASKVKQVEEARAQDQAATQALDNYRGTIRKISKTVHPFKLDDNKPRDSANVAKELREQAKEIETLACKHGINDNTGVMKKFNNQIKELVPSIDFWWLYVLTNLIEQGERDKEQLDWAMYSLLPTVYWHKQAKKTKNPTLRKEYEKAYQKALVVFYTHALTGTFSEDEILFWQNWAEEMVGKFHRASSAVEGRNGFLSQIHHNNRGLNSNRLKSLTVMHNYFTKRSDGSTAAQRLFGEKPPDLFEWLLHQMGELPLPRKPRKRFKSNPLNLLSVPA</sequence>
<accession>A0A444J5Z2</accession>
<proteinExistence type="predicted"/>
<dbReference type="EMBL" id="MTKQ01000085">
    <property type="protein sequence ID" value="RWX48514.1"/>
    <property type="molecule type" value="Genomic_DNA"/>
</dbReference>
<evidence type="ECO:0000313" key="1">
    <source>
        <dbReference type="EMBL" id="RWX48514.1"/>
    </source>
</evidence>
<reference evidence="1 2" key="1">
    <citation type="submission" date="2017-01" db="EMBL/GenBank/DDBJ databases">
        <title>The cable genome- insights into the physiology and evolution of filamentous bacteria capable of sulfide oxidation via long distance electron transfer.</title>
        <authorList>
            <person name="Schreiber L."/>
            <person name="Bjerg J.T."/>
            <person name="Boggild A."/>
            <person name="Van De Vossenberg J."/>
            <person name="Meysman F."/>
            <person name="Nielsen L.P."/>
            <person name="Schramm A."/>
            <person name="Kjeldsen K.U."/>
        </authorList>
    </citation>
    <scope>NUCLEOTIDE SEQUENCE [LARGE SCALE GENOMIC DNA]</scope>
    <source>
        <strain evidence="1">A2</strain>
    </source>
</reference>
<gene>
    <name evidence="1" type="ORF">VT99_10855</name>
</gene>
<dbReference type="InterPro" id="IPR045650">
    <property type="entry name" value="DUF6399"/>
</dbReference>
<dbReference type="Pfam" id="PF19936">
    <property type="entry name" value="DUF6399"/>
    <property type="match status" value="1"/>
</dbReference>